<proteinExistence type="predicted"/>
<evidence type="ECO:0000313" key="1">
    <source>
        <dbReference type="EMBL" id="RUO40014.1"/>
    </source>
</evidence>
<dbReference type="EMBL" id="PIPS01000005">
    <property type="protein sequence ID" value="RUO40014.1"/>
    <property type="molecule type" value="Genomic_DNA"/>
</dbReference>
<protein>
    <submittedName>
        <fullName evidence="1">Uncharacterized protein</fullName>
    </submittedName>
</protein>
<reference evidence="2" key="1">
    <citation type="journal article" date="2018" name="Front. Microbiol.">
        <title>Genome-Based Analysis Reveals the Taxonomy and Diversity of the Family Idiomarinaceae.</title>
        <authorList>
            <person name="Liu Y."/>
            <person name="Lai Q."/>
            <person name="Shao Z."/>
        </authorList>
    </citation>
    <scope>NUCLEOTIDE SEQUENCE [LARGE SCALE GENOMIC DNA]</scope>
    <source>
        <strain evidence="2">SN-14</strain>
    </source>
</reference>
<gene>
    <name evidence="1" type="ORF">CWE23_12545</name>
</gene>
<organism evidence="1 2">
    <name type="scientific">Idiomarina aquatica</name>
    <dbReference type="NCBI Taxonomy" id="1327752"/>
    <lineage>
        <taxon>Bacteria</taxon>
        <taxon>Pseudomonadati</taxon>
        <taxon>Pseudomonadota</taxon>
        <taxon>Gammaproteobacteria</taxon>
        <taxon>Alteromonadales</taxon>
        <taxon>Idiomarinaceae</taxon>
        <taxon>Idiomarina</taxon>
    </lineage>
</organism>
<dbReference type="Proteomes" id="UP000286680">
    <property type="component" value="Unassembled WGS sequence"/>
</dbReference>
<dbReference type="AlphaFoldDB" id="A0AA94EDD5"/>
<evidence type="ECO:0000313" key="2">
    <source>
        <dbReference type="Proteomes" id="UP000286680"/>
    </source>
</evidence>
<comment type="caution">
    <text evidence="1">The sequence shown here is derived from an EMBL/GenBank/DDBJ whole genome shotgun (WGS) entry which is preliminary data.</text>
</comment>
<name>A0AA94EDD5_9GAMM</name>
<sequence>MTESAATQLNADLHLGELTVNGLTDELSARQVRLATRVAQLSEPLNQLIIADQIELAGDWQSLGQQRVAIKQLRLSGAQLTLAYYGTGQSNLHQLLDKLQQLQKPRYQPAQASDEAVSWQLEQLQFTDVTINLFDRGEPIASVHVPELIIEELDRSNSTDAEIKALIFPIIEQLLRQWRQGSDTIQVNGPALTRFLMREALAISP</sequence>
<accession>A0AA94EDD5</accession>
<keyword evidence="2" id="KW-1185">Reference proteome</keyword>